<dbReference type="NCBIfam" id="TIGR00231">
    <property type="entry name" value="small_GTP"/>
    <property type="match status" value="2"/>
</dbReference>
<dbReference type="Pfam" id="PF00071">
    <property type="entry name" value="Ras"/>
    <property type="match status" value="2"/>
</dbReference>
<name>A0ABP1LUX8_9EUKA</name>
<dbReference type="PROSITE" id="PS51419">
    <property type="entry name" value="RAB"/>
    <property type="match status" value="2"/>
</dbReference>
<dbReference type="SMART" id="SM00173">
    <property type="entry name" value="RAS"/>
    <property type="match status" value="1"/>
</dbReference>
<evidence type="ECO:0000313" key="4">
    <source>
        <dbReference type="Proteomes" id="UP001642409"/>
    </source>
</evidence>
<dbReference type="SMART" id="SM00175">
    <property type="entry name" value="RAB"/>
    <property type="match status" value="1"/>
</dbReference>
<keyword evidence="2" id="KW-0342">GTP-binding</keyword>
<evidence type="ECO:0000256" key="2">
    <source>
        <dbReference type="ARBA" id="ARBA00023134"/>
    </source>
</evidence>
<dbReference type="Proteomes" id="UP001642409">
    <property type="component" value="Unassembled WGS sequence"/>
</dbReference>
<evidence type="ECO:0000313" key="3">
    <source>
        <dbReference type="EMBL" id="CAL6091907.1"/>
    </source>
</evidence>
<dbReference type="InterPro" id="IPR005225">
    <property type="entry name" value="Small_GTP-bd"/>
</dbReference>
<dbReference type="InterPro" id="IPR050227">
    <property type="entry name" value="Rab"/>
</dbReference>
<keyword evidence="4" id="KW-1185">Reference proteome</keyword>
<accession>A0ABP1LUX8</accession>
<gene>
    <name evidence="3" type="ORF">HINF_LOCUS66012</name>
</gene>
<dbReference type="PRINTS" id="PR00449">
    <property type="entry name" value="RASTRNSFRMNG"/>
</dbReference>
<dbReference type="Gene3D" id="3.40.50.300">
    <property type="entry name" value="P-loop containing nucleotide triphosphate hydrolases"/>
    <property type="match status" value="2"/>
</dbReference>
<dbReference type="SUPFAM" id="SSF52540">
    <property type="entry name" value="P-loop containing nucleoside triphosphate hydrolases"/>
    <property type="match status" value="2"/>
</dbReference>
<dbReference type="PANTHER" id="PTHR47977">
    <property type="entry name" value="RAS-RELATED PROTEIN RAB"/>
    <property type="match status" value="1"/>
</dbReference>
<dbReference type="EMBL" id="CAXDID020000439">
    <property type="protein sequence ID" value="CAL6091907.1"/>
    <property type="molecule type" value="Genomic_DNA"/>
</dbReference>
<protein>
    <submittedName>
        <fullName evidence="3">Rab1a</fullName>
    </submittedName>
</protein>
<keyword evidence="1" id="KW-0547">Nucleotide-binding</keyword>
<proteinExistence type="predicted"/>
<dbReference type="SMART" id="SM00174">
    <property type="entry name" value="RHO"/>
    <property type="match status" value="1"/>
</dbReference>
<evidence type="ECO:0000256" key="1">
    <source>
        <dbReference type="ARBA" id="ARBA00022741"/>
    </source>
</evidence>
<sequence length="411" mass="47186">MTTHETQRLIKTKFQISVTLIGSMSVGKSTLIQKLVYDQFCEQKSTINPSCSKLILNGIQVRLWDTAGQEQFRSFTIKSINKSNVIFIVCDSTDEQSIKELYEWFDICDQNKVGNQSRVIIATKTDLPQNQKLNELIFKILQDKNMNVKLSFVAQKMVKVLVILRICWNKQKQLKIYLKQNMLKKKKLKQPKKVVVNELLCKYKQYLSFPLLDMSKTENQHLLGTKPQISVTLVGSMGVGKSTLIQKLVYDQFVIEQKSTINPSCSKMNLNGMSIRLWDTAGQEQFRTFTFKYISRSHIVLIVCDSTDLQSIKDLNEWFEICDENKVGNQSRVIIATKIDLKQEDHLIDLVKNIATENKAKLIFCSSKNGSGINEITDLFEQTEVIESTKSVEYVEDEETQNEKISKGCCK</sequence>
<dbReference type="InterPro" id="IPR027417">
    <property type="entry name" value="P-loop_NTPase"/>
</dbReference>
<reference evidence="3 4" key="1">
    <citation type="submission" date="2024-07" db="EMBL/GenBank/DDBJ databases">
        <authorList>
            <person name="Akdeniz Z."/>
        </authorList>
    </citation>
    <scope>NUCLEOTIDE SEQUENCE [LARGE SCALE GENOMIC DNA]</scope>
</reference>
<comment type="caution">
    <text evidence="3">The sequence shown here is derived from an EMBL/GenBank/DDBJ whole genome shotgun (WGS) entry which is preliminary data.</text>
</comment>
<dbReference type="CDD" id="cd00154">
    <property type="entry name" value="Rab"/>
    <property type="match status" value="1"/>
</dbReference>
<organism evidence="3 4">
    <name type="scientific">Hexamita inflata</name>
    <dbReference type="NCBI Taxonomy" id="28002"/>
    <lineage>
        <taxon>Eukaryota</taxon>
        <taxon>Metamonada</taxon>
        <taxon>Diplomonadida</taxon>
        <taxon>Hexamitidae</taxon>
        <taxon>Hexamitinae</taxon>
        <taxon>Hexamita</taxon>
    </lineage>
</organism>
<dbReference type="InterPro" id="IPR001806">
    <property type="entry name" value="Small_GTPase"/>
</dbReference>